<gene>
    <name evidence="2" type="ORF">GCM10022255_103290</name>
</gene>
<feature type="region of interest" description="Disordered" evidence="1">
    <location>
        <begin position="53"/>
        <end position="83"/>
    </location>
</feature>
<organism evidence="2 3">
    <name type="scientific">Dactylosporangium darangshiense</name>
    <dbReference type="NCBI Taxonomy" id="579108"/>
    <lineage>
        <taxon>Bacteria</taxon>
        <taxon>Bacillati</taxon>
        <taxon>Actinomycetota</taxon>
        <taxon>Actinomycetes</taxon>
        <taxon>Micromonosporales</taxon>
        <taxon>Micromonosporaceae</taxon>
        <taxon>Dactylosporangium</taxon>
    </lineage>
</organism>
<evidence type="ECO:0000313" key="2">
    <source>
        <dbReference type="EMBL" id="GAA4262971.1"/>
    </source>
</evidence>
<keyword evidence="3" id="KW-1185">Reference proteome</keyword>
<sequence>MKDYRAPETRSEALAILEKHTERDGICEGCLASWARLVAFPCSHAQSAHRILADAPAAPEVPPSPPMQRRPGAAPAIRPQPDG</sequence>
<evidence type="ECO:0000313" key="3">
    <source>
        <dbReference type="Proteomes" id="UP001500620"/>
    </source>
</evidence>
<dbReference type="Proteomes" id="UP001500620">
    <property type="component" value="Unassembled WGS sequence"/>
</dbReference>
<protein>
    <submittedName>
        <fullName evidence="2">Uncharacterized protein</fullName>
    </submittedName>
</protein>
<feature type="compositionally biased region" description="Pro residues" evidence="1">
    <location>
        <begin position="59"/>
        <end position="68"/>
    </location>
</feature>
<name>A0ABP8DSQ9_9ACTN</name>
<dbReference type="EMBL" id="BAABAT010000058">
    <property type="protein sequence ID" value="GAA4262971.1"/>
    <property type="molecule type" value="Genomic_DNA"/>
</dbReference>
<proteinExistence type="predicted"/>
<comment type="caution">
    <text evidence="2">The sequence shown here is derived from an EMBL/GenBank/DDBJ whole genome shotgun (WGS) entry which is preliminary data.</text>
</comment>
<reference evidence="3" key="1">
    <citation type="journal article" date="2019" name="Int. J. Syst. Evol. Microbiol.">
        <title>The Global Catalogue of Microorganisms (GCM) 10K type strain sequencing project: providing services to taxonomists for standard genome sequencing and annotation.</title>
        <authorList>
            <consortium name="The Broad Institute Genomics Platform"/>
            <consortium name="The Broad Institute Genome Sequencing Center for Infectious Disease"/>
            <person name="Wu L."/>
            <person name="Ma J."/>
        </authorList>
    </citation>
    <scope>NUCLEOTIDE SEQUENCE [LARGE SCALE GENOMIC DNA]</scope>
    <source>
        <strain evidence="3">JCM 17441</strain>
    </source>
</reference>
<evidence type="ECO:0000256" key="1">
    <source>
        <dbReference type="SAM" id="MobiDB-lite"/>
    </source>
</evidence>
<accession>A0ABP8DSQ9</accession>